<dbReference type="NCBIfam" id="TIGR00996">
    <property type="entry name" value="Mtu_fam_mce"/>
    <property type="match status" value="1"/>
</dbReference>
<feature type="transmembrane region" description="Helical" evidence="1">
    <location>
        <begin position="12"/>
        <end position="32"/>
    </location>
</feature>
<evidence type="ECO:0000313" key="4">
    <source>
        <dbReference type="EMBL" id="SDX53508.1"/>
    </source>
</evidence>
<keyword evidence="1" id="KW-1133">Transmembrane helix</keyword>
<keyword evidence="1" id="KW-0472">Membrane</keyword>
<dbReference type="EMBL" id="FNON01000003">
    <property type="protein sequence ID" value="SDX53508.1"/>
    <property type="molecule type" value="Genomic_DNA"/>
</dbReference>
<protein>
    <submittedName>
        <fullName evidence="4">Virulence factor Mce family protein</fullName>
    </submittedName>
</protein>
<dbReference type="InterPro" id="IPR005693">
    <property type="entry name" value="Mce"/>
</dbReference>
<feature type="domain" description="Mammalian cell entry C-terminal" evidence="3">
    <location>
        <begin position="118"/>
        <end position="295"/>
    </location>
</feature>
<dbReference type="Pfam" id="PF02470">
    <property type="entry name" value="MlaD"/>
    <property type="match status" value="1"/>
</dbReference>
<dbReference type="PANTHER" id="PTHR33371:SF4">
    <property type="entry name" value="INTERMEMBRANE PHOSPHOLIPID TRANSPORT SYSTEM BINDING PROTEIN MLAD"/>
    <property type="match status" value="1"/>
</dbReference>
<keyword evidence="5" id="KW-1185">Reference proteome</keyword>
<dbReference type="AlphaFoldDB" id="A0A1H3CHX8"/>
<dbReference type="Pfam" id="PF11887">
    <property type="entry name" value="Mce4_CUP1"/>
    <property type="match status" value="1"/>
</dbReference>
<dbReference type="InterPro" id="IPR052336">
    <property type="entry name" value="MlaD_Phospholipid_Transporter"/>
</dbReference>
<dbReference type="Proteomes" id="UP000199515">
    <property type="component" value="Unassembled WGS sequence"/>
</dbReference>
<dbReference type="GO" id="GO:0005576">
    <property type="term" value="C:extracellular region"/>
    <property type="evidence" value="ECO:0007669"/>
    <property type="project" value="TreeGrafter"/>
</dbReference>
<feature type="domain" description="Mce/MlaD" evidence="2">
    <location>
        <begin position="38"/>
        <end position="111"/>
    </location>
</feature>
<dbReference type="PANTHER" id="PTHR33371">
    <property type="entry name" value="INTERMEMBRANE PHOSPHOLIPID TRANSPORT SYSTEM BINDING PROTEIN MLAD-RELATED"/>
    <property type="match status" value="1"/>
</dbReference>
<dbReference type="STRING" id="589385.SAMN05421504_10334"/>
<evidence type="ECO:0000259" key="2">
    <source>
        <dbReference type="Pfam" id="PF02470"/>
    </source>
</evidence>
<gene>
    <name evidence="4" type="ORF">SAMN05421504_10334</name>
</gene>
<evidence type="ECO:0000259" key="3">
    <source>
        <dbReference type="Pfam" id="PF11887"/>
    </source>
</evidence>
<keyword evidence="1" id="KW-0812">Transmembrane</keyword>
<sequence>MNATRNQVRLSRFLTMALVLAVVTGGILWWIFDGHGDKRITAYFTRAVGVYTGSDVRLLGVRIGEVETVTPDGERVEVTMRIDGGVGVAEDANVLVIAPSVVSDRYVQFSKPSRGGPRLGNGAVIGVERTGTPVELDELYASLNTLATALGPNGANANGALSDLLNTGAANLRGNGRPFNDSVREFADLARTLAGNKDDLFGTVDELQRFTSMLAGNDNQVSNINSRLATVTQTLASNKTELTGALDGLGRALADVQGFLKDNRALIKSNVDNLAVTTQTLVDKRAALAETLDDIPLAVTDVLNAFDPKSGTLQGRTVLDYYLLPLPVTGPLYQGAPYQGAPK</sequence>
<proteinExistence type="predicted"/>
<reference evidence="4 5" key="1">
    <citation type="submission" date="2016-10" db="EMBL/GenBank/DDBJ databases">
        <authorList>
            <person name="de Groot N.N."/>
        </authorList>
    </citation>
    <scope>NUCLEOTIDE SEQUENCE [LARGE SCALE GENOMIC DNA]</scope>
    <source>
        <strain evidence="4 5">CPCC 202699</strain>
    </source>
</reference>
<evidence type="ECO:0000313" key="5">
    <source>
        <dbReference type="Proteomes" id="UP000199515"/>
    </source>
</evidence>
<name>A0A1H3CHX8_9PSEU</name>
<accession>A0A1H3CHX8</accession>
<organism evidence="4 5">
    <name type="scientific">Amycolatopsis xylanica</name>
    <dbReference type="NCBI Taxonomy" id="589385"/>
    <lineage>
        <taxon>Bacteria</taxon>
        <taxon>Bacillati</taxon>
        <taxon>Actinomycetota</taxon>
        <taxon>Actinomycetes</taxon>
        <taxon>Pseudonocardiales</taxon>
        <taxon>Pseudonocardiaceae</taxon>
        <taxon>Amycolatopsis</taxon>
    </lineage>
</organism>
<dbReference type="InterPro" id="IPR003399">
    <property type="entry name" value="Mce/MlaD"/>
</dbReference>
<dbReference type="InterPro" id="IPR024516">
    <property type="entry name" value="Mce_C"/>
</dbReference>
<evidence type="ECO:0000256" key="1">
    <source>
        <dbReference type="SAM" id="Phobius"/>
    </source>
</evidence>